<evidence type="ECO:0000259" key="2">
    <source>
        <dbReference type="PROSITE" id="PS50965"/>
    </source>
</evidence>
<accession>A0A1V4ST83</accession>
<dbReference type="Pfam" id="PF08378">
    <property type="entry name" value="NERD"/>
    <property type="match status" value="1"/>
</dbReference>
<evidence type="ECO:0000313" key="4">
    <source>
        <dbReference type="Proteomes" id="UP000191448"/>
    </source>
</evidence>
<dbReference type="Proteomes" id="UP000191448">
    <property type="component" value="Unassembled WGS sequence"/>
</dbReference>
<protein>
    <submittedName>
        <fullName evidence="3">Nuclease-related domain protein</fullName>
    </submittedName>
</protein>
<dbReference type="EMBL" id="LTAY01000081">
    <property type="protein sequence ID" value="OPX46501.1"/>
    <property type="molecule type" value="Genomic_DNA"/>
</dbReference>
<dbReference type="AlphaFoldDB" id="A0A1V4ST83"/>
<keyword evidence="1" id="KW-0812">Transmembrane</keyword>
<dbReference type="PROSITE" id="PS50965">
    <property type="entry name" value="NERD"/>
    <property type="match status" value="1"/>
</dbReference>
<keyword evidence="1" id="KW-0472">Membrane</keyword>
<name>A0A1V4ST83_9CLOT</name>
<dbReference type="RefSeq" id="WP_158082741.1">
    <property type="nucleotide sequence ID" value="NZ_LTAY01000081.1"/>
</dbReference>
<evidence type="ECO:0000256" key="1">
    <source>
        <dbReference type="SAM" id="Phobius"/>
    </source>
</evidence>
<proteinExistence type="predicted"/>
<feature type="domain" description="NERD" evidence="2">
    <location>
        <begin position="61"/>
        <end position="180"/>
    </location>
</feature>
<comment type="caution">
    <text evidence="3">The sequence shown here is derived from an EMBL/GenBank/DDBJ whole genome shotgun (WGS) entry which is preliminary data.</text>
</comment>
<organism evidence="3 4">
    <name type="scientific">Clostridium thermobutyricum DSM 4928</name>
    <dbReference type="NCBI Taxonomy" id="1121339"/>
    <lineage>
        <taxon>Bacteria</taxon>
        <taxon>Bacillati</taxon>
        <taxon>Bacillota</taxon>
        <taxon>Clostridia</taxon>
        <taxon>Eubacteriales</taxon>
        <taxon>Clostridiaceae</taxon>
        <taxon>Clostridium</taxon>
    </lineage>
</organism>
<feature type="transmembrane region" description="Helical" evidence="1">
    <location>
        <begin position="23"/>
        <end position="51"/>
    </location>
</feature>
<dbReference type="InterPro" id="IPR011528">
    <property type="entry name" value="NERD"/>
</dbReference>
<gene>
    <name evidence="3" type="ORF">CLTHE_27220</name>
</gene>
<keyword evidence="1" id="KW-1133">Transmembrane helix</keyword>
<dbReference type="OrthoDB" id="9813328at2"/>
<sequence length="233" mass="27310">MAIIEKREVTLEKDLKGVYFKNFILFVVTIIFLEIYIPLSICSFIFLVIGLNFQRRKTEKFAFKKEYYEKDIFSQLNDGYHVFNDIVIEIKGKRTKLGTIIVGNNGVFIIEIKNVKGNIIGSISDNNLIVERNIAGLNYYRNIYNPYKKVQKHADIFNRYLKMNNIRCHVIGLVFFNNDDLIFEKNIVNIDNSKGLIFDNSIELLRKIKLVNLNYTEEEKKEIISAINISKYL</sequence>
<evidence type="ECO:0000313" key="3">
    <source>
        <dbReference type="EMBL" id="OPX46501.1"/>
    </source>
</evidence>
<reference evidence="3 4" key="1">
    <citation type="submission" date="2016-02" db="EMBL/GenBank/DDBJ databases">
        <title>Genome sequence of Clostridium thermobutyricum DSM 4928.</title>
        <authorList>
            <person name="Poehlein A."/>
            <person name="Daniel R."/>
        </authorList>
    </citation>
    <scope>NUCLEOTIDE SEQUENCE [LARGE SCALE GENOMIC DNA]</scope>
    <source>
        <strain evidence="3 4">DSM 4928</strain>
    </source>
</reference>